<proteinExistence type="predicted"/>
<keyword evidence="1" id="KW-0472">Membrane</keyword>
<feature type="transmembrane region" description="Helical" evidence="1">
    <location>
        <begin position="174"/>
        <end position="198"/>
    </location>
</feature>
<dbReference type="OrthoDB" id="37066at2157"/>
<dbReference type="Proteomes" id="UP000322983">
    <property type="component" value="Chromosome"/>
</dbReference>
<protein>
    <submittedName>
        <fullName evidence="2">Uncharacterized protein</fullName>
    </submittedName>
</protein>
<feature type="transmembrane region" description="Helical" evidence="1">
    <location>
        <begin position="210"/>
        <end position="230"/>
    </location>
</feature>
<feature type="transmembrane region" description="Helical" evidence="1">
    <location>
        <begin position="12"/>
        <end position="36"/>
    </location>
</feature>
<evidence type="ECO:0000313" key="3">
    <source>
        <dbReference type="Proteomes" id="UP000322983"/>
    </source>
</evidence>
<name>A0A510DRR1_9CREN</name>
<feature type="transmembrane region" description="Helical" evidence="1">
    <location>
        <begin position="350"/>
        <end position="376"/>
    </location>
</feature>
<evidence type="ECO:0000256" key="1">
    <source>
        <dbReference type="SAM" id="Phobius"/>
    </source>
</evidence>
<gene>
    <name evidence="2" type="ORF">IC006_0117</name>
</gene>
<feature type="transmembrane region" description="Helical" evidence="1">
    <location>
        <begin position="383"/>
        <end position="404"/>
    </location>
</feature>
<dbReference type="EMBL" id="AP018929">
    <property type="protein sequence ID" value="BBG22833.1"/>
    <property type="molecule type" value="Genomic_DNA"/>
</dbReference>
<reference evidence="2 3" key="1">
    <citation type="journal article" date="2020" name="Int. J. Syst. Evol. Microbiol.">
        <title>Sulfuracidifex tepidarius gen. nov., sp. nov. and transfer of Sulfolobus metallicus Huber and Stetter 1992 to the genus Sulfuracidifex as Sulfuracidifex metallicus comb. nov.</title>
        <authorList>
            <person name="Itoh T."/>
            <person name="Miura T."/>
            <person name="Sakai H.D."/>
            <person name="Kato S."/>
            <person name="Ohkuma M."/>
            <person name="Takashina T."/>
        </authorList>
    </citation>
    <scope>NUCLEOTIDE SEQUENCE [LARGE SCALE GENOMIC DNA]</scope>
    <source>
        <strain evidence="2 3">IC-006</strain>
    </source>
</reference>
<keyword evidence="1" id="KW-1133">Transmembrane helix</keyword>
<organism evidence="2 3">
    <name type="scientific">Sulfuracidifex tepidarius</name>
    <dbReference type="NCBI Taxonomy" id="1294262"/>
    <lineage>
        <taxon>Archaea</taxon>
        <taxon>Thermoproteota</taxon>
        <taxon>Thermoprotei</taxon>
        <taxon>Sulfolobales</taxon>
        <taxon>Sulfolobaceae</taxon>
        <taxon>Sulfuracidifex</taxon>
    </lineage>
</organism>
<feature type="transmembrane region" description="Helical" evidence="1">
    <location>
        <begin position="278"/>
        <end position="298"/>
    </location>
</feature>
<dbReference type="GeneID" id="41714015"/>
<dbReference type="KEGG" id="step:IC006_0117"/>
<keyword evidence="1" id="KW-0812">Transmembrane</keyword>
<accession>A0A510DRR1</accession>
<feature type="transmembrane region" description="Helical" evidence="1">
    <location>
        <begin position="310"/>
        <end position="330"/>
    </location>
</feature>
<sequence length="771" mass="86974">MLKQTLRFTLSLKLDLAIVTVLTVITPIIALHSIVGKPGFIFDRDYYPPFYATPERASYALSCFPLDMDVFILFMDGLMRVGILSFMMFDYIGQFIFPFALAVPSMYFASRYLLRKTGLYGIRVILISASLAFLYAISPTAFYFSHWYNYASFYAFLPATITGADYALEKGNYLLLAIISAVSSTDPRGFVFTLFIVLTMTLYKRGFYTFLKSVIPYLLLESRVFLYLLLGHSYYSQLSLDIESGQLWINYQTYSILESMRGIGVFNPDVTFYTGNLFFFYPISFIFIETGILGYLFLKKRKSISTYLLFLYLFTVLFITSTVPLGPFTITLDLIYPLLHVLQNTFAYGYLWIILPTYISEMVMAPLFLLVAMVLGEMSKRKILLPVLVMVLVSQGIFSSPAVLSGNYFGEYVTHDPPPIMMNLADFLKGSQGDVAFLGYGVGYSSYLDDLPHDLDPYGFMNHKQASLPFTQVSAEELNALGFQYVVTEGMKPNVTNLIPVWSEGNITVYKNMDFTYEINSPVYVYTSFNQLLGLNKSVNVLPEYLMYSISPKYLGGILGGNQAERIAFLYYKEYGIKPVSLEVKHLPYPTNFTDSIYTTYEILDVENAYPYLFFYEVGNNSFLNLNVSQGVYRVIFEYVSLPGGGVFSVFNGTTSVSVNTNSSMNLNFYCAGEIRDSGELQLRFTGDSISLLAGVILIPVNLKLNGTMNAVPITSYPNSGSLLGRSFSEPTSMSHLDLELSLNGVTTLALMLFVLRKHIIKWIKEVTAHI</sequence>
<dbReference type="RefSeq" id="WP_149528191.1">
    <property type="nucleotide sequence ID" value="NZ_AP018929.1"/>
</dbReference>
<keyword evidence="3" id="KW-1185">Reference proteome</keyword>
<feature type="transmembrane region" description="Helical" evidence="1">
    <location>
        <begin position="120"/>
        <end position="144"/>
    </location>
</feature>
<dbReference type="AlphaFoldDB" id="A0A510DRR1"/>
<evidence type="ECO:0000313" key="2">
    <source>
        <dbReference type="EMBL" id="BBG22833.1"/>
    </source>
</evidence>